<dbReference type="InterPro" id="IPR020846">
    <property type="entry name" value="MFS_dom"/>
</dbReference>
<keyword evidence="9" id="KW-1185">Reference proteome</keyword>
<feature type="domain" description="Major facilitator superfamily (MFS) profile" evidence="7">
    <location>
        <begin position="36"/>
        <end position="470"/>
    </location>
</feature>
<dbReference type="Gene3D" id="1.20.1250.20">
    <property type="entry name" value="MFS general substrate transporter like domains"/>
    <property type="match status" value="1"/>
</dbReference>
<feature type="transmembrane region" description="Helical" evidence="6">
    <location>
        <begin position="80"/>
        <end position="98"/>
    </location>
</feature>
<evidence type="ECO:0000313" key="9">
    <source>
        <dbReference type="Proteomes" id="UP000054383"/>
    </source>
</evidence>
<dbReference type="EMBL" id="CVMT01000012">
    <property type="protein sequence ID" value="CRG92377.1"/>
    <property type="molecule type" value="Genomic_DNA"/>
</dbReference>
<keyword evidence="2" id="KW-0813">Transport</keyword>
<dbReference type="Pfam" id="PF06609">
    <property type="entry name" value="TRI12"/>
    <property type="match status" value="1"/>
</dbReference>
<dbReference type="GO" id="GO:0005886">
    <property type="term" value="C:plasma membrane"/>
    <property type="evidence" value="ECO:0007669"/>
    <property type="project" value="TreeGrafter"/>
</dbReference>
<feature type="transmembrane region" description="Helical" evidence="6">
    <location>
        <begin position="110"/>
        <end position="131"/>
    </location>
</feature>
<evidence type="ECO:0000313" key="8">
    <source>
        <dbReference type="EMBL" id="CRG92377.1"/>
    </source>
</evidence>
<accession>A0A0U1M9T8</accession>
<name>A0A0U1M9T8_TALIS</name>
<dbReference type="OrthoDB" id="2587356at2759"/>
<feature type="transmembrane region" description="Helical" evidence="6">
    <location>
        <begin position="42"/>
        <end position="60"/>
    </location>
</feature>
<feature type="transmembrane region" description="Helical" evidence="6">
    <location>
        <begin position="197"/>
        <end position="218"/>
    </location>
</feature>
<evidence type="ECO:0000256" key="4">
    <source>
        <dbReference type="ARBA" id="ARBA00022989"/>
    </source>
</evidence>
<dbReference type="PROSITE" id="PS50850">
    <property type="entry name" value="MFS"/>
    <property type="match status" value="1"/>
</dbReference>
<feature type="transmembrane region" description="Helical" evidence="6">
    <location>
        <begin position="137"/>
        <end position="154"/>
    </location>
</feature>
<dbReference type="Proteomes" id="UP000054383">
    <property type="component" value="Unassembled WGS sequence"/>
</dbReference>
<reference evidence="8 9" key="1">
    <citation type="submission" date="2015-04" db="EMBL/GenBank/DDBJ databases">
        <authorList>
            <person name="Syromyatnikov M.Y."/>
            <person name="Popov V.N."/>
        </authorList>
    </citation>
    <scope>NUCLEOTIDE SEQUENCE [LARGE SCALE GENOMIC DNA]</scope>
    <source>
        <strain evidence="8">WF-38-12</strain>
    </source>
</reference>
<keyword evidence="4 6" id="KW-1133">Transmembrane helix</keyword>
<protein>
    <submittedName>
        <fullName evidence="8">Azole resistance protein 1</fullName>
    </submittedName>
</protein>
<feature type="transmembrane region" description="Helical" evidence="6">
    <location>
        <begin position="440"/>
        <end position="469"/>
    </location>
</feature>
<comment type="subcellular location">
    <subcellularLocation>
        <location evidence="1">Membrane</location>
        <topology evidence="1">Multi-pass membrane protein</topology>
    </subcellularLocation>
</comment>
<feature type="transmembrane region" description="Helical" evidence="6">
    <location>
        <begin position="310"/>
        <end position="332"/>
    </location>
</feature>
<sequence length="601" mass="64501">MASTHDPSAERTPKEDGDYLRAKALAADTTELPPGYFTSSRVIGSFVGIGITLVATYFAFEASAAAVTAINADIGPSDNTSLMSTVWTVGQPISILLFGRLSDRFGRRNFLLGANILGIIGGIVCCTAKTFNTLIGGMVLLGVASGPPGSYPLLTGELVSNKTKFLGTITVVIPNVVATGFGPYIGDALVQEATWRWVFYIYIIMLVVGTCFVAVFYHPPSFIQMHGKHTTKREELLKVDWIGIFLLMSGLTLFLVGVSWGGSPQPWNSPRILGLLISGAVAIVSFVLFECFSGVERPIIPMRFFHDLRGFTCLTIISAVMGVMNIALFIMYPQQITYIFGSTLSGWKDTAWMSSTAAFGIYAGCLTLGSLFHLGYIRWQLVFVSCMVTAFLGAMASVDRTTKASAIAFSFFTGLGIGWGEVVCMLLVQFLSSDQDLGVAFANGILQAVVSSARTIFGSIFTAAFVAVYTNKVPGKLESILVPRVIEAGLPESSLADLLTAAAAGTTTALEAVPGMNPRLVTVAVNGIADSYAAAYAYVYYFAMALGFVSIVASICCMDFDHFLTGHVPHQIYHRKETEVDPLGSRTELDVNMKSGEDQKV</sequence>
<evidence type="ECO:0000256" key="1">
    <source>
        <dbReference type="ARBA" id="ARBA00004141"/>
    </source>
</evidence>
<evidence type="ECO:0000256" key="3">
    <source>
        <dbReference type="ARBA" id="ARBA00022692"/>
    </source>
</evidence>
<evidence type="ECO:0000256" key="6">
    <source>
        <dbReference type="SAM" id="Phobius"/>
    </source>
</evidence>
<feature type="transmembrane region" description="Helical" evidence="6">
    <location>
        <begin position="404"/>
        <end position="428"/>
    </location>
</feature>
<evidence type="ECO:0000256" key="5">
    <source>
        <dbReference type="ARBA" id="ARBA00023136"/>
    </source>
</evidence>
<keyword evidence="3 6" id="KW-0812">Transmembrane</keyword>
<dbReference type="InterPro" id="IPR010573">
    <property type="entry name" value="MFS_Str1/Tri12-like"/>
</dbReference>
<dbReference type="PANTHER" id="PTHR23501:SF109">
    <property type="entry name" value="MAJOR FACILITATOR SUPERFAMILY (MFS) PROFILE DOMAIN-CONTAINING PROTEIN-RELATED"/>
    <property type="match status" value="1"/>
</dbReference>
<organism evidence="8 9">
    <name type="scientific">Talaromyces islandicus</name>
    <name type="common">Penicillium islandicum</name>
    <dbReference type="NCBI Taxonomy" id="28573"/>
    <lineage>
        <taxon>Eukaryota</taxon>
        <taxon>Fungi</taxon>
        <taxon>Dikarya</taxon>
        <taxon>Ascomycota</taxon>
        <taxon>Pezizomycotina</taxon>
        <taxon>Eurotiomycetes</taxon>
        <taxon>Eurotiomycetidae</taxon>
        <taxon>Eurotiales</taxon>
        <taxon>Trichocomaceae</taxon>
        <taxon>Talaromyces</taxon>
        <taxon>Talaromyces sect. Islandici</taxon>
    </lineage>
</organism>
<feature type="transmembrane region" description="Helical" evidence="6">
    <location>
        <begin position="166"/>
        <end position="185"/>
    </location>
</feature>
<feature type="transmembrane region" description="Helical" evidence="6">
    <location>
        <begin position="272"/>
        <end position="289"/>
    </location>
</feature>
<evidence type="ECO:0000259" key="7">
    <source>
        <dbReference type="PROSITE" id="PS50850"/>
    </source>
</evidence>
<dbReference type="PANTHER" id="PTHR23501">
    <property type="entry name" value="MAJOR FACILITATOR SUPERFAMILY"/>
    <property type="match status" value="1"/>
</dbReference>
<feature type="transmembrane region" description="Helical" evidence="6">
    <location>
        <begin position="239"/>
        <end position="260"/>
    </location>
</feature>
<evidence type="ECO:0000256" key="2">
    <source>
        <dbReference type="ARBA" id="ARBA00022448"/>
    </source>
</evidence>
<dbReference type="AlphaFoldDB" id="A0A0U1M9T8"/>
<dbReference type="GO" id="GO:0022857">
    <property type="term" value="F:transmembrane transporter activity"/>
    <property type="evidence" value="ECO:0007669"/>
    <property type="project" value="InterPro"/>
</dbReference>
<keyword evidence="5 6" id="KW-0472">Membrane</keyword>
<dbReference type="OMA" id="FYIYIIM"/>
<gene>
    <name evidence="8" type="primary">comD</name>
    <name evidence="8" type="ORF">PISL3812_09436</name>
</gene>
<dbReference type="InterPro" id="IPR036259">
    <property type="entry name" value="MFS_trans_sf"/>
</dbReference>
<feature type="transmembrane region" description="Helical" evidence="6">
    <location>
        <begin position="381"/>
        <end position="398"/>
    </location>
</feature>
<feature type="transmembrane region" description="Helical" evidence="6">
    <location>
        <begin position="352"/>
        <end position="374"/>
    </location>
</feature>
<dbReference type="SUPFAM" id="SSF103473">
    <property type="entry name" value="MFS general substrate transporter"/>
    <property type="match status" value="1"/>
</dbReference>
<proteinExistence type="predicted"/>
<feature type="transmembrane region" description="Helical" evidence="6">
    <location>
        <begin position="538"/>
        <end position="557"/>
    </location>
</feature>